<organism evidence="2">
    <name type="scientific">Tanacetum cinerariifolium</name>
    <name type="common">Dalmatian daisy</name>
    <name type="synonym">Chrysanthemum cinerariifolium</name>
    <dbReference type="NCBI Taxonomy" id="118510"/>
    <lineage>
        <taxon>Eukaryota</taxon>
        <taxon>Viridiplantae</taxon>
        <taxon>Streptophyta</taxon>
        <taxon>Embryophyta</taxon>
        <taxon>Tracheophyta</taxon>
        <taxon>Spermatophyta</taxon>
        <taxon>Magnoliopsida</taxon>
        <taxon>eudicotyledons</taxon>
        <taxon>Gunneridae</taxon>
        <taxon>Pentapetalae</taxon>
        <taxon>asterids</taxon>
        <taxon>campanulids</taxon>
        <taxon>Asterales</taxon>
        <taxon>Asteraceae</taxon>
        <taxon>Asteroideae</taxon>
        <taxon>Anthemideae</taxon>
        <taxon>Anthemidinae</taxon>
        <taxon>Tanacetum</taxon>
    </lineage>
</organism>
<sequence>HIITRCFPDAPPDPDANGLDEPVVMEFCLPCIGWMVTLPLLISMKYHSVDKRLIDLMMMVLVRQTEEYDMMLHMEKTGKSMLVAKIKVGDMTADD</sequence>
<proteinExistence type="predicted"/>
<evidence type="ECO:0000256" key="1">
    <source>
        <dbReference type="SAM" id="Phobius"/>
    </source>
</evidence>
<keyword evidence="1" id="KW-0812">Transmembrane</keyword>
<feature type="transmembrane region" description="Helical" evidence="1">
    <location>
        <begin position="23"/>
        <end position="42"/>
    </location>
</feature>
<gene>
    <name evidence="2" type="ORF">Tci_896384</name>
</gene>
<evidence type="ECO:0000313" key="2">
    <source>
        <dbReference type="EMBL" id="GFD24415.1"/>
    </source>
</evidence>
<keyword evidence="1" id="KW-0472">Membrane</keyword>
<keyword evidence="1" id="KW-1133">Transmembrane helix</keyword>
<feature type="non-terminal residue" evidence="2">
    <location>
        <position position="95"/>
    </location>
</feature>
<reference evidence="2" key="1">
    <citation type="journal article" date="2019" name="Sci. Rep.">
        <title>Draft genome of Tanacetum cinerariifolium, the natural source of mosquito coil.</title>
        <authorList>
            <person name="Yamashiro T."/>
            <person name="Shiraishi A."/>
            <person name="Satake H."/>
            <person name="Nakayama K."/>
        </authorList>
    </citation>
    <scope>NUCLEOTIDE SEQUENCE</scope>
</reference>
<dbReference type="EMBL" id="BKCJ011352335">
    <property type="protein sequence ID" value="GFD24415.1"/>
    <property type="molecule type" value="Genomic_DNA"/>
</dbReference>
<protein>
    <submittedName>
        <fullName evidence="2">Uncharacterized protein</fullName>
    </submittedName>
</protein>
<comment type="caution">
    <text evidence="2">The sequence shown here is derived from an EMBL/GenBank/DDBJ whole genome shotgun (WGS) entry which is preliminary data.</text>
</comment>
<name>A0A699UNG8_TANCI</name>
<dbReference type="AlphaFoldDB" id="A0A699UNG8"/>
<feature type="non-terminal residue" evidence="2">
    <location>
        <position position="1"/>
    </location>
</feature>
<accession>A0A699UNG8</accession>